<evidence type="ECO:0000313" key="3">
    <source>
        <dbReference type="Proteomes" id="UP000269721"/>
    </source>
</evidence>
<evidence type="ECO:0000256" key="1">
    <source>
        <dbReference type="SAM" id="MobiDB-lite"/>
    </source>
</evidence>
<gene>
    <name evidence="2" type="ORF">BDK51DRAFT_33269</name>
</gene>
<feature type="region of interest" description="Disordered" evidence="1">
    <location>
        <begin position="272"/>
        <end position="296"/>
    </location>
</feature>
<feature type="compositionally biased region" description="Low complexity" evidence="1">
    <location>
        <begin position="66"/>
        <end position="77"/>
    </location>
</feature>
<feature type="region of interest" description="Disordered" evidence="1">
    <location>
        <begin position="308"/>
        <end position="409"/>
    </location>
</feature>
<feature type="compositionally biased region" description="Basic and acidic residues" evidence="1">
    <location>
        <begin position="283"/>
        <end position="292"/>
    </location>
</feature>
<proteinExistence type="predicted"/>
<feature type="region of interest" description="Disordered" evidence="1">
    <location>
        <begin position="107"/>
        <end position="205"/>
    </location>
</feature>
<dbReference type="EMBL" id="ML000729">
    <property type="protein sequence ID" value="RKO83887.1"/>
    <property type="molecule type" value="Genomic_DNA"/>
</dbReference>
<dbReference type="Proteomes" id="UP000269721">
    <property type="component" value="Unassembled WGS sequence"/>
</dbReference>
<accession>A0A4V1IPQ6</accession>
<feature type="compositionally biased region" description="Pro residues" evidence="1">
    <location>
        <begin position="122"/>
        <end position="138"/>
    </location>
</feature>
<feature type="compositionally biased region" description="Low complexity" evidence="1">
    <location>
        <begin position="107"/>
        <end position="121"/>
    </location>
</feature>
<sequence>MPTEPVEPSPTPFFTLVVPEPHVPLVLHKWPIARTRPNPPPAVVEKAPTPVAGIRGRMSFQRVAAAAAAASSGEGASDSVREEHGGGGVRAASLDRFNIKSKIHRASSNSSFSSAASAPAAPAAPAPVAPTLQPPPEAQPLSPLENPTPAPRLSSNRSRAAFQLPIPTRPNLLKRRSSVPSRATDEEPQSNSVYPRAAAESPKLRISGESTRSIAASVERVNHPPDAAVAVQVQRLAPDVQVDDVPRYEVMIRTIDFRPALRTSSAQNLRISSRGNVVSKPELGPRGEDPESLRYPAVDMMTTSAEESLDTDMPLANEEALGQPAVNAPGQTPRVYKPRPFSLHERGELPPSPSSSTSSPPAALSVGNPARFADDLAVARSPDEEPKTQLPLSPAPSPQPGLKRPPFTAQRFKLKTHNARTAAQEPKVATFELRPVQEDVSELRFFED</sequence>
<feature type="non-terminal residue" evidence="2">
    <location>
        <position position="448"/>
    </location>
</feature>
<protein>
    <submittedName>
        <fullName evidence="2">Uncharacterized protein</fullName>
    </submittedName>
</protein>
<dbReference type="AlphaFoldDB" id="A0A4V1IPQ6"/>
<keyword evidence="3" id="KW-1185">Reference proteome</keyword>
<evidence type="ECO:0000313" key="2">
    <source>
        <dbReference type="EMBL" id="RKO83887.1"/>
    </source>
</evidence>
<name>A0A4V1IPQ6_9FUNG</name>
<feature type="region of interest" description="Disordered" evidence="1">
    <location>
        <begin position="66"/>
        <end position="88"/>
    </location>
</feature>
<organism evidence="2 3">
    <name type="scientific">Blyttiomyces helicus</name>
    <dbReference type="NCBI Taxonomy" id="388810"/>
    <lineage>
        <taxon>Eukaryota</taxon>
        <taxon>Fungi</taxon>
        <taxon>Fungi incertae sedis</taxon>
        <taxon>Chytridiomycota</taxon>
        <taxon>Chytridiomycota incertae sedis</taxon>
        <taxon>Chytridiomycetes</taxon>
        <taxon>Chytridiomycetes incertae sedis</taxon>
        <taxon>Blyttiomyces</taxon>
    </lineage>
</organism>
<reference evidence="3" key="1">
    <citation type="journal article" date="2018" name="Nat. Microbiol.">
        <title>Leveraging single-cell genomics to expand the fungal tree of life.</title>
        <authorList>
            <person name="Ahrendt S.R."/>
            <person name="Quandt C.A."/>
            <person name="Ciobanu D."/>
            <person name="Clum A."/>
            <person name="Salamov A."/>
            <person name="Andreopoulos B."/>
            <person name="Cheng J.F."/>
            <person name="Woyke T."/>
            <person name="Pelin A."/>
            <person name="Henrissat B."/>
            <person name="Reynolds N.K."/>
            <person name="Benny G.L."/>
            <person name="Smith M.E."/>
            <person name="James T.Y."/>
            <person name="Grigoriev I.V."/>
        </authorList>
    </citation>
    <scope>NUCLEOTIDE SEQUENCE [LARGE SCALE GENOMIC DNA]</scope>
</reference>